<dbReference type="InterPro" id="IPR002884">
    <property type="entry name" value="P_dom"/>
</dbReference>
<dbReference type="Pfam" id="PF00082">
    <property type="entry name" value="Peptidase_S8"/>
    <property type="match status" value="1"/>
</dbReference>
<evidence type="ECO:0000256" key="3">
    <source>
        <dbReference type="ARBA" id="ARBA00022685"/>
    </source>
</evidence>
<dbReference type="PANTHER" id="PTHR42884:SF31">
    <property type="entry name" value="PROPROTEIN CONVERTASE SUBTILISIN_KEXIN TYPE 5"/>
    <property type="match status" value="1"/>
</dbReference>
<keyword evidence="2 11" id="KW-0645">Protease</keyword>
<evidence type="ECO:0000256" key="2">
    <source>
        <dbReference type="ARBA" id="ARBA00022670"/>
    </source>
</evidence>
<keyword evidence="3" id="KW-0165">Cleavage on pair of basic residues</keyword>
<sequence>MKICPSHCSSAHFVFFLFSLVLYLSCTSDATRKYFPKRHRVYLNEFAVEIPPDRDANEVARNHGFMNLGQVGNLEGWYIFKDHRIRKRSLETEHRDTPKLKRLKRDVIMVERLRVLKRVKRDPVSITNNEPSPNDPSWDEMWYMHCGNNRSQSCPSSMRIEEAWIAGFHGEGVVVTILDDGLETTHPDLIRNYDRFASIDINDRDTDPTPRYDPSNENKHGTRCAGVVAAVLDNHICIVGVAHGASIGGVRMLDGEVTDRVEAHSLNFAQDRIDIYSASWGPDDDGETVEGSPGPLAKAAFKSGAKYGRGGNGSIFVWASGNGGHNKDSCSCDGYINSIYTIGISRRSVSERGNRPWYLEGCASTLATTYSSGEINEGKVITTDLHRRCTHEHTGTSASAPMAAGIIALMLQANMALTWRDVQHVIVRTTKSQGLHGHDWVVNGAGFNVSHVFGFGLLDAAALTHVAGRWKRVPEQHECITIPQRLALEIVPREVTEVTMDTRACHRKTSEVLYLEHVVLRITLSHPRRGSLKIFLVSPSGTVSNILQRRDYDRSSGGFNDWEFMTTHHWGENPMGVWLLSLTHREPRRGMLRKWQLLFYGTQTHPQP</sequence>
<dbReference type="GO" id="GO:0004252">
    <property type="term" value="F:serine-type endopeptidase activity"/>
    <property type="evidence" value="ECO:0000318"/>
    <property type="project" value="GO_Central"/>
</dbReference>
<feature type="domain" description="P/Homo B" evidence="14">
    <location>
        <begin position="472"/>
        <end position="605"/>
    </location>
</feature>
<dbReference type="InterPro" id="IPR038466">
    <property type="entry name" value="S8_pro-domain_sf"/>
</dbReference>
<dbReference type="SUPFAM" id="SSF54897">
    <property type="entry name" value="Protease propeptides/inhibitors"/>
    <property type="match status" value="1"/>
</dbReference>
<dbReference type="PROSITE" id="PS51829">
    <property type="entry name" value="P_HOMO_B"/>
    <property type="match status" value="1"/>
</dbReference>
<dbReference type="PRINTS" id="PR00723">
    <property type="entry name" value="SUBTILISIN"/>
</dbReference>
<dbReference type="Ensembl" id="ENSCINT00000010394.3">
    <property type="protein sequence ID" value="ENSCINP00000010394.3"/>
    <property type="gene ID" value="ENSCING00000005033.3"/>
</dbReference>
<dbReference type="SUPFAM" id="SSF49785">
    <property type="entry name" value="Galactose-binding domain-like"/>
    <property type="match status" value="1"/>
</dbReference>
<dbReference type="InParanoid" id="F6SM76"/>
<dbReference type="InterPro" id="IPR034182">
    <property type="entry name" value="Kexin/furin"/>
</dbReference>
<evidence type="ECO:0000256" key="8">
    <source>
        <dbReference type="ARBA" id="ARBA00023157"/>
    </source>
</evidence>
<dbReference type="InterPro" id="IPR036852">
    <property type="entry name" value="Peptidase_S8/S53_dom_sf"/>
</dbReference>
<comment type="cofactor">
    <cofactor evidence="1">
        <name>Ca(2+)</name>
        <dbReference type="ChEBI" id="CHEBI:29108"/>
    </cofactor>
</comment>
<dbReference type="PROSITE" id="PS00136">
    <property type="entry name" value="SUBTILASE_ASP"/>
    <property type="match status" value="1"/>
</dbReference>
<dbReference type="OMA" id="QHVDYLE"/>
<dbReference type="GO" id="GO:0005802">
    <property type="term" value="C:trans-Golgi network"/>
    <property type="evidence" value="ECO:0000318"/>
    <property type="project" value="GO_Central"/>
</dbReference>
<dbReference type="GeneTree" id="ENSGT00940000166515"/>
<dbReference type="Gene3D" id="3.40.50.200">
    <property type="entry name" value="Peptidase S8/S53 domain"/>
    <property type="match status" value="1"/>
</dbReference>
<dbReference type="GO" id="GO:0016486">
    <property type="term" value="P:peptide hormone processing"/>
    <property type="evidence" value="ECO:0000318"/>
    <property type="project" value="GO_Central"/>
</dbReference>
<evidence type="ECO:0000313" key="16">
    <source>
        <dbReference type="Proteomes" id="UP000008144"/>
    </source>
</evidence>
<dbReference type="InterPro" id="IPR023827">
    <property type="entry name" value="Peptidase_S8_Asp-AS"/>
</dbReference>
<dbReference type="SUPFAM" id="SSF52743">
    <property type="entry name" value="Subtilisin-like"/>
    <property type="match status" value="1"/>
</dbReference>
<keyword evidence="7" id="KW-0865">Zymogen</keyword>
<evidence type="ECO:0000256" key="11">
    <source>
        <dbReference type="PROSITE-ProRule" id="PRU01240"/>
    </source>
</evidence>
<dbReference type="Gene3D" id="2.60.120.260">
    <property type="entry name" value="Galactose-binding domain-like"/>
    <property type="match status" value="1"/>
</dbReference>
<keyword evidence="8" id="KW-1015">Disulfide bond</keyword>
<dbReference type="Pfam" id="PF01483">
    <property type="entry name" value="P_proprotein"/>
    <property type="match status" value="1"/>
</dbReference>
<reference evidence="15" key="3">
    <citation type="submission" date="2025-09" db="UniProtKB">
        <authorList>
            <consortium name="Ensembl"/>
        </authorList>
    </citation>
    <scope>IDENTIFICATION</scope>
</reference>
<dbReference type="InterPro" id="IPR015500">
    <property type="entry name" value="Peptidase_S8_subtilisin-rel"/>
</dbReference>
<dbReference type="FunFam" id="3.40.50.200:FF:000001">
    <property type="entry name" value="Furin 2, isoform B"/>
    <property type="match status" value="1"/>
</dbReference>
<accession>F6SM76</accession>
<dbReference type="HOGENOM" id="CLU_002976_4_4_1"/>
<evidence type="ECO:0000256" key="1">
    <source>
        <dbReference type="ARBA" id="ARBA00001913"/>
    </source>
</evidence>
<organism evidence="15 16">
    <name type="scientific">Ciona intestinalis</name>
    <name type="common">Transparent sea squirt</name>
    <name type="synonym">Ascidia intestinalis</name>
    <dbReference type="NCBI Taxonomy" id="7719"/>
    <lineage>
        <taxon>Eukaryota</taxon>
        <taxon>Metazoa</taxon>
        <taxon>Chordata</taxon>
        <taxon>Tunicata</taxon>
        <taxon>Ascidiacea</taxon>
        <taxon>Phlebobranchia</taxon>
        <taxon>Cionidae</taxon>
        <taxon>Ciona</taxon>
    </lineage>
</organism>
<proteinExistence type="inferred from homology"/>
<dbReference type="GO" id="GO:0000139">
    <property type="term" value="C:Golgi membrane"/>
    <property type="evidence" value="ECO:0000318"/>
    <property type="project" value="GO_Central"/>
</dbReference>
<evidence type="ECO:0000256" key="7">
    <source>
        <dbReference type="ARBA" id="ARBA00023145"/>
    </source>
</evidence>
<protein>
    <recommendedName>
        <fullName evidence="14">P/Homo B domain-containing protein</fullName>
    </recommendedName>
</protein>
<dbReference type="InterPro" id="IPR008979">
    <property type="entry name" value="Galactose-bd-like_sf"/>
</dbReference>
<dbReference type="CDD" id="cd04059">
    <property type="entry name" value="Peptidases_S8_Protein_convertases_Kexins_Furin-like"/>
    <property type="match status" value="1"/>
</dbReference>
<dbReference type="PROSITE" id="PS00138">
    <property type="entry name" value="SUBTILASE_SER"/>
    <property type="match status" value="1"/>
</dbReference>
<feature type="active site" description="Charge relay system" evidence="10 11">
    <location>
        <position position="220"/>
    </location>
</feature>
<feature type="chain" id="PRO_5003341692" description="P/Homo B domain-containing protein" evidence="13">
    <location>
        <begin position="31"/>
        <end position="608"/>
    </location>
</feature>
<dbReference type="FunFam" id="2.60.120.260:FF:000006">
    <property type="entry name" value="Proprotein convertase subtilisin/kexin type 5"/>
    <property type="match status" value="1"/>
</dbReference>
<evidence type="ECO:0000256" key="9">
    <source>
        <dbReference type="ARBA" id="ARBA00023180"/>
    </source>
</evidence>
<evidence type="ECO:0000256" key="4">
    <source>
        <dbReference type="ARBA" id="ARBA00022729"/>
    </source>
</evidence>
<evidence type="ECO:0000256" key="12">
    <source>
        <dbReference type="RuleBase" id="RU003355"/>
    </source>
</evidence>
<evidence type="ECO:0000256" key="13">
    <source>
        <dbReference type="SAM" id="SignalP"/>
    </source>
</evidence>
<dbReference type="STRING" id="7719.ENSCINP00000010394"/>
<keyword evidence="5 11" id="KW-0378">Hydrolase</keyword>
<evidence type="ECO:0000256" key="5">
    <source>
        <dbReference type="ARBA" id="ARBA00022801"/>
    </source>
</evidence>
<dbReference type="InterPro" id="IPR000209">
    <property type="entry name" value="Peptidase_S8/S53_dom"/>
</dbReference>
<feature type="active site" description="Charge relay system" evidence="10 11">
    <location>
        <position position="397"/>
    </location>
</feature>
<keyword evidence="6 11" id="KW-0720">Serine protease</keyword>
<evidence type="ECO:0000256" key="10">
    <source>
        <dbReference type="PIRSR" id="PIRSR615500-1"/>
    </source>
</evidence>
<dbReference type="InterPro" id="IPR032815">
    <property type="entry name" value="S8_pro-domain"/>
</dbReference>
<feature type="signal peptide" evidence="13">
    <location>
        <begin position="1"/>
        <end position="30"/>
    </location>
</feature>
<evidence type="ECO:0000256" key="6">
    <source>
        <dbReference type="ARBA" id="ARBA00022825"/>
    </source>
</evidence>
<dbReference type="Pfam" id="PF16470">
    <property type="entry name" value="S8_pro-domain"/>
    <property type="match status" value="1"/>
</dbReference>
<reference evidence="16" key="1">
    <citation type="journal article" date="2002" name="Science">
        <title>The draft genome of Ciona intestinalis: insights into chordate and vertebrate origins.</title>
        <authorList>
            <person name="Dehal P."/>
            <person name="Satou Y."/>
            <person name="Campbell R.K."/>
            <person name="Chapman J."/>
            <person name="Degnan B."/>
            <person name="De Tomaso A."/>
            <person name="Davidson B."/>
            <person name="Di Gregorio A."/>
            <person name="Gelpke M."/>
            <person name="Goodstein D.M."/>
            <person name="Harafuji N."/>
            <person name="Hastings K.E."/>
            <person name="Ho I."/>
            <person name="Hotta K."/>
            <person name="Huang W."/>
            <person name="Kawashima T."/>
            <person name="Lemaire P."/>
            <person name="Martinez D."/>
            <person name="Meinertzhagen I.A."/>
            <person name="Necula S."/>
            <person name="Nonaka M."/>
            <person name="Putnam N."/>
            <person name="Rash S."/>
            <person name="Saiga H."/>
            <person name="Satake M."/>
            <person name="Terry A."/>
            <person name="Yamada L."/>
            <person name="Wang H.G."/>
            <person name="Awazu S."/>
            <person name="Azumi K."/>
            <person name="Boore J."/>
            <person name="Branno M."/>
            <person name="Chin-Bow S."/>
            <person name="DeSantis R."/>
            <person name="Doyle S."/>
            <person name="Francino P."/>
            <person name="Keys D.N."/>
            <person name="Haga S."/>
            <person name="Hayashi H."/>
            <person name="Hino K."/>
            <person name="Imai K.S."/>
            <person name="Inaba K."/>
            <person name="Kano S."/>
            <person name="Kobayashi K."/>
            <person name="Kobayashi M."/>
            <person name="Lee B.I."/>
            <person name="Makabe K.W."/>
            <person name="Manohar C."/>
            <person name="Matassi G."/>
            <person name="Medina M."/>
            <person name="Mochizuki Y."/>
            <person name="Mount S."/>
            <person name="Morishita T."/>
            <person name="Miura S."/>
            <person name="Nakayama A."/>
            <person name="Nishizaka S."/>
            <person name="Nomoto H."/>
            <person name="Ohta F."/>
            <person name="Oishi K."/>
            <person name="Rigoutsos I."/>
            <person name="Sano M."/>
            <person name="Sasaki A."/>
            <person name="Sasakura Y."/>
            <person name="Shoguchi E."/>
            <person name="Shin-i T."/>
            <person name="Spagnuolo A."/>
            <person name="Stainier D."/>
            <person name="Suzuki M.M."/>
            <person name="Tassy O."/>
            <person name="Takatori N."/>
            <person name="Tokuoka M."/>
            <person name="Yagi K."/>
            <person name="Yoshizaki F."/>
            <person name="Wada S."/>
            <person name="Zhang C."/>
            <person name="Hyatt P.D."/>
            <person name="Larimer F."/>
            <person name="Detter C."/>
            <person name="Doggett N."/>
            <person name="Glavina T."/>
            <person name="Hawkins T."/>
            <person name="Richardson P."/>
            <person name="Lucas S."/>
            <person name="Kohara Y."/>
            <person name="Levine M."/>
            <person name="Satoh N."/>
            <person name="Rokhsar D.S."/>
        </authorList>
    </citation>
    <scope>NUCLEOTIDE SEQUENCE [LARGE SCALE GENOMIC DNA]</scope>
</reference>
<dbReference type="PROSITE" id="PS00137">
    <property type="entry name" value="SUBTILASE_HIS"/>
    <property type="match status" value="1"/>
</dbReference>
<dbReference type="Gene3D" id="3.30.70.850">
    <property type="entry name" value="Peptidase S8, pro-domain"/>
    <property type="match status" value="1"/>
</dbReference>
<keyword evidence="9" id="KW-0325">Glycoprotein</keyword>
<name>F6SM76_CIOIN</name>
<dbReference type="PROSITE" id="PS51892">
    <property type="entry name" value="SUBTILASE"/>
    <property type="match status" value="1"/>
</dbReference>
<dbReference type="PANTHER" id="PTHR42884">
    <property type="entry name" value="PROPROTEIN CONVERTASE SUBTILISIN/KEXIN-RELATED"/>
    <property type="match status" value="1"/>
</dbReference>
<evidence type="ECO:0000259" key="14">
    <source>
        <dbReference type="PROSITE" id="PS51829"/>
    </source>
</evidence>
<dbReference type="InterPro" id="IPR023828">
    <property type="entry name" value="Peptidase_S8_Ser-AS"/>
</dbReference>
<dbReference type="AlphaFoldDB" id="F6SM76"/>
<keyword evidence="4 13" id="KW-0732">Signal</keyword>
<evidence type="ECO:0000313" key="15">
    <source>
        <dbReference type="Ensembl" id="ENSCINP00000010394.3"/>
    </source>
</evidence>
<feature type="active site" description="Charge relay system" evidence="10 11">
    <location>
        <position position="179"/>
    </location>
</feature>
<dbReference type="Proteomes" id="UP000008144">
    <property type="component" value="Unassembled WGS sequence"/>
</dbReference>
<reference evidence="15" key="2">
    <citation type="submission" date="2025-08" db="UniProtKB">
        <authorList>
            <consortium name="Ensembl"/>
        </authorList>
    </citation>
    <scope>IDENTIFICATION</scope>
</reference>
<comment type="similarity">
    <text evidence="11 12">Belongs to the peptidase S8 family.</text>
</comment>
<keyword evidence="16" id="KW-1185">Reference proteome</keyword>
<dbReference type="InterPro" id="IPR022398">
    <property type="entry name" value="Peptidase_S8_His-AS"/>
</dbReference>